<protein>
    <submittedName>
        <fullName evidence="2">Peptidase U61</fullName>
    </submittedName>
</protein>
<evidence type="ECO:0000313" key="2">
    <source>
        <dbReference type="EMBL" id="MBK3494651.1"/>
    </source>
</evidence>
<keyword evidence="3" id="KW-1185">Reference proteome</keyword>
<dbReference type="RefSeq" id="WP_157812903.1">
    <property type="nucleotide sequence ID" value="NZ_JAEOAH010000006.1"/>
</dbReference>
<evidence type="ECO:0000259" key="1">
    <source>
        <dbReference type="Pfam" id="PF17676"/>
    </source>
</evidence>
<feature type="domain" description="LD-carboxypeptidase C-terminal" evidence="1">
    <location>
        <begin position="4"/>
        <end position="31"/>
    </location>
</feature>
<comment type="caution">
    <text evidence="2">The sequence shown here is derived from an EMBL/GenBank/DDBJ whole genome shotgun (WGS) entry which is preliminary data.</text>
</comment>
<dbReference type="Proteomes" id="UP000618943">
    <property type="component" value="Unassembled WGS sequence"/>
</dbReference>
<dbReference type="SUPFAM" id="SSF141986">
    <property type="entry name" value="LD-carboxypeptidase A C-terminal domain-like"/>
    <property type="match status" value="1"/>
</dbReference>
<reference evidence="2 3" key="1">
    <citation type="submission" date="2020-12" db="EMBL/GenBank/DDBJ databases">
        <title>YIM B01967 draft genome.</title>
        <authorList>
            <person name="Yan X."/>
        </authorList>
    </citation>
    <scope>NUCLEOTIDE SEQUENCE [LARGE SCALE GENOMIC DNA]</scope>
    <source>
        <strain evidence="2 3">YIM B01967</strain>
    </source>
</reference>
<proteinExistence type="predicted"/>
<gene>
    <name evidence="2" type="ORF">JFL43_07235</name>
</gene>
<dbReference type="InterPro" id="IPR040921">
    <property type="entry name" value="Peptidase_S66C"/>
</dbReference>
<dbReference type="Pfam" id="PF17676">
    <property type="entry name" value="Peptidase_S66C"/>
    <property type="match status" value="1"/>
</dbReference>
<evidence type="ECO:0000313" key="3">
    <source>
        <dbReference type="Proteomes" id="UP000618943"/>
    </source>
</evidence>
<sequence length="48" mass="5466">MECNDFPIVYNADFGHTDPMFILPNGIQARIQANDEGIEFYFLEAAVQ</sequence>
<dbReference type="Gene3D" id="3.50.30.60">
    <property type="entry name" value="LD-carboxypeptidase A C-terminal domain-like"/>
    <property type="match status" value="1"/>
</dbReference>
<dbReference type="EMBL" id="JAEOAH010000006">
    <property type="protein sequence ID" value="MBK3494651.1"/>
    <property type="molecule type" value="Genomic_DNA"/>
</dbReference>
<dbReference type="InterPro" id="IPR027461">
    <property type="entry name" value="Carboxypeptidase_A_C_sf"/>
</dbReference>
<organism evidence="2 3">
    <name type="scientific">Viridibacillus soli</name>
    <dbReference type="NCBI Taxonomy" id="2798301"/>
    <lineage>
        <taxon>Bacteria</taxon>
        <taxon>Bacillati</taxon>
        <taxon>Bacillota</taxon>
        <taxon>Bacilli</taxon>
        <taxon>Bacillales</taxon>
        <taxon>Caryophanaceae</taxon>
        <taxon>Viridibacillus</taxon>
    </lineage>
</organism>
<name>A0ABS1H5I9_9BACL</name>
<accession>A0ABS1H5I9</accession>